<dbReference type="NCBIfam" id="TIGR00082">
    <property type="entry name" value="rbfA"/>
    <property type="match status" value="1"/>
</dbReference>
<proteinExistence type="inferred from homology"/>
<comment type="subcellular location">
    <subcellularLocation>
        <location evidence="2">Cytoplasm</location>
    </subcellularLocation>
</comment>
<dbReference type="HAMAP" id="MF_00003">
    <property type="entry name" value="RbfA"/>
    <property type="match status" value="1"/>
</dbReference>
<evidence type="ECO:0000256" key="1">
    <source>
        <dbReference type="ARBA" id="ARBA00022517"/>
    </source>
</evidence>
<dbReference type="PANTHER" id="PTHR33515">
    <property type="entry name" value="RIBOSOME-BINDING FACTOR A, CHLOROPLASTIC-RELATED"/>
    <property type="match status" value="1"/>
</dbReference>
<name>A0ABY5UZE5_9BACT</name>
<dbReference type="SUPFAM" id="SSF89919">
    <property type="entry name" value="Ribosome-binding factor A, RbfA"/>
    <property type="match status" value="1"/>
</dbReference>
<sequence length="116" mass="13273">MSNETESTRQQKVARQIQRDIGDIFSKEAASLLCGAMVSVTLVRMSPDLELAKVYLSVFPFEKHAAVMESLEKNNWLVRKALGTRVKHQLRHVPELVFRVDDSLEYISTIDKLLKE</sequence>
<comment type="subunit">
    <text evidence="2">Monomer. Binds 30S ribosomal subunits, but not 50S ribosomal subunits or 70S ribosomes.</text>
</comment>
<dbReference type="RefSeq" id="WP_019246721.1">
    <property type="nucleotide sequence ID" value="NZ_CAPH01000018.1"/>
</dbReference>
<accession>A0ABY5UZE5</accession>
<dbReference type="InterPro" id="IPR015946">
    <property type="entry name" value="KH_dom-like_a/b"/>
</dbReference>
<keyword evidence="2" id="KW-0963">Cytoplasm</keyword>
<dbReference type="GeneID" id="82891649"/>
<protein>
    <recommendedName>
        <fullName evidence="2">Ribosome-binding factor A</fullName>
    </recommendedName>
</protein>
<evidence type="ECO:0000313" key="4">
    <source>
        <dbReference type="Proteomes" id="UP001059295"/>
    </source>
</evidence>
<dbReference type="PANTHER" id="PTHR33515:SF1">
    <property type="entry name" value="RIBOSOME-BINDING FACTOR A, CHLOROPLASTIC-RELATED"/>
    <property type="match status" value="1"/>
</dbReference>
<dbReference type="Gene3D" id="3.30.300.20">
    <property type="match status" value="1"/>
</dbReference>
<dbReference type="Pfam" id="PF02033">
    <property type="entry name" value="RBFA"/>
    <property type="match status" value="1"/>
</dbReference>
<gene>
    <name evidence="2 3" type="primary">rbfA</name>
    <name evidence="3" type="ORF">NQ491_07905</name>
</gene>
<organism evidence="3 4">
    <name type="scientific">Alistipes ihumii AP11</name>
    <dbReference type="NCBI Taxonomy" id="1211813"/>
    <lineage>
        <taxon>Bacteria</taxon>
        <taxon>Pseudomonadati</taxon>
        <taxon>Bacteroidota</taxon>
        <taxon>Bacteroidia</taxon>
        <taxon>Bacteroidales</taxon>
        <taxon>Rikenellaceae</taxon>
        <taxon>Alistipes</taxon>
    </lineage>
</organism>
<keyword evidence="1 2" id="KW-0690">Ribosome biogenesis</keyword>
<keyword evidence="4" id="KW-1185">Reference proteome</keyword>
<comment type="similarity">
    <text evidence="2">Belongs to the RbfA family.</text>
</comment>
<evidence type="ECO:0000313" key="3">
    <source>
        <dbReference type="EMBL" id="UWN56581.1"/>
    </source>
</evidence>
<evidence type="ECO:0000256" key="2">
    <source>
        <dbReference type="HAMAP-Rule" id="MF_00003"/>
    </source>
</evidence>
<reference evidence="3" key="1">
    <citation type="journal article" date="2022" name="Cell">
        <title>Design, construction, and in vivo augmentation of a complex gut microbiome.</title>
        <authorList>
            <person name="Cheng A.G."/>
            <person name="Ho P.Y."/>
            <person name="Aranda-Diaz A."/>
            <person name="Jain S."/>
            <person name="Yu F.B."/>
            <person name="Meng X."/>
            <person name="Wang M."/>
            <person name="Iakiviak M."/>
            <person name="Nagashima K."/>
            <person name="Zhao A."/>
            <person name="Murugkar P."/>
            <person name="Patil A."/>
            <person name="Atabakhsh K."/>
            <person name="Weakley A."/>
            <person name="Yan J."/>
            <person name="Brumbaugh A.R."/>
            <person name="Higginbottom S."/>
            <person name="Dimas A."/>
            <person name="Shiver A.L."/>
            <person name="Deutschbauer A."/>
            <person name="Neff N."/>
            <person name="Sonnenburg J.L."/>
            <person name="Huang K.C."/>
            <person name="Fischbach M.A."/>
        </authorList>
    </citation>
    <scope>NUCLEOTIDE SEQUENCE</scope>
    <source>
        <strain evidence="3">AP11</strain>
    </source>
</reference>
<comment type="function">
    <text evidence="2">One of several proteins that assist in the late maturation steps of the functional core of the 30S ribosomal subunit. Associates with free 30S ribosomal subunits (but not with 30S subunits that are part of 70S ribosomes or polysomes). Required for efficient processing of 16S rRNA. May interact with the 5'-terminal helix region of 16S rRNA.</text>
</comment>
<dbReference type="InterPro" id="IPR023799">
    <property type="entry name" value="RbfA_dom_sf"/>
</dbReference>
<dbReference type="InterPro" id="IPR000238">
    <property type="entry name" value="RbfA"/>
</dbReference>
<dbReference type="Proteomes" id="UP001059295">
    <property type="component" value="Chromosome"/>
</dbReference>
<dbReference type="EMBL" id="CP102294">
    <property type="protein sequence ID" value="UWN56581.1"/>
    <property type="molecule type" value="Genomic_DNA"/>
</dbReference>